<dbReference type="EMBL" id="CP001108">
    <property type="protein sequence ID" value="ACF45312.1"/>
    <property type="molecule type" value="Genomic_DNA"/>
</dbReference>
<accession>B4S3W6</accession>
<evidence type="ECO:0000313" key="2">
    <source>
        <dbReference type="Proteomes" id="UP000002725"/>
    </source>
</evidence>
<evidence type="ECO:0000313" key="1">
    <source>
        <dbReference type="EMBL" id="ACF45312.1"/>
    </source>
</evidence>
<proteinExistence type="predicted"/>
<organism evidence="1 2">
    <name type="scientific">Prosthecochloris aestuarii (strain DSM 271 / SK 413)</name>
    <dbReference type="NCBI Taxonomy" id="290512"/>
    <lineage>
        <taxon>Bacteria</taxon>
        <taxon>Pseudomonadati</taxon>
        <taxon>Chlorobiota</taxon>
        <taxon>Chlorobiia</taxon>
        <taxon>Chlorobiales</taxon>
        <taxon>Chlorobiaceae</taxon>
        <taxon>Prosthecochloris</taxon>
    </lineage>
</organism>
<dbReference type="KEGG" id="paa:Paes_0255"/>
<name>B4S3W6_PROA2</name>
<dbReference type="RefSeq" id="WP_012504849.1">
    <property type="nucleotide sequence ID" value="NC_011059.1"/>
</dbReference>
<keyword evidence="2" id="KW-1185">Reference proteome</keyword>
<dbReference type="HOGENOM" id="CLU_3046737_0_0_10"/>
<protein>
    <submittedName>
        <fullName evidence="1">Uncharacterized protein</fullName>
    </submittedName>
</protein>
<dbReference type="Proteomes" id="UP000002725">
    <property type="component" value="Chromosome"/>
</dbReference>
<gene>
    <name evidence="1" type="ordered locus">Paes_0255</name>
</gene>
<sequence>MKNASIYGHFSDDALQEWLAAYASWTIFAYIDSVKKNTIIVTELYDVNGAREYA</sequence>
<reference evidence="1" key="1">
    <citation type="submission" date="2008-06" db="EMBL/GenBank/DDBJ databases">
        <title>Complete sequence of chromosome of Prosthecochloris aestuarii DSM 271.</title>
        <authorList>
            <consortium name="US DOE Joint Genome Institute"/>
            <person name="Lucas S."/>
            <person name="Copeland A."/>
            <person name="Lapidus A."/>
            <person name="Glavina del Rio T."/>
            <person name="Dalin E."/>
            <person name="Tice H."/>
            <person name="Bruce D."/>
            <person name="Goodwin L."/>
            <person name="Pitluck S."/>
            <person name="Schmutz J."/>
            <person name="Larimer F."/>
            <person name="Land M."/>
            <person name="Hauser L."/>
            <person name="Kyrpides N."/>
            <person name="Anderson I."/>
            <person name="Liu Z."/>
            <person name="Li T."/>
            <person name="Zhao F."/>
            <person name="Overmann J."/>
            <person name="Bryant D.A."/>
            <person name="Richardson P."/>
        </authorList>
    </citation>
    <scope>NUCLEOTIDE SEQUENCE [LARGE SCALE GENOMIC DNA]</scope>
    <source>
        <strain evidence="1">DSM 271</strain>
    </source>
</reference>
<dbReference type="STRING" id="290512.Paes_0255"/>
<dbReference type="AlphaFoldDB" id="B4S3W6"/>